<dbReference type="SUPFAM" id="SSF51569">
    <property type="entry name" value="Aldolase"/>
    <property type="match status" value="1"/>
</dbReference>
<dbReference type="InterPro" id="IPR013785">
    <property type="entry name" value="Aldolase_TIM"/>
</dbReference>
<proteinExistence type="predicted"/>
<sequence>MTSTAVPIRIFVDSAVRSEAEPWLRSGIVSGVTTNPTLLRRAGLGPDDIVEVARWARGEQGREVCFQVWGDDVESQYASAMRLVDAVPEAVMKVPVTPWGTELVARLHQQQVPVLMTAVYAAKQAVIASALGVRYLAPYYNRMAVAGREALAEIRAMTSAIPQDGSGPLVMAASVKSAAQVMDLVDAGVRVFTLPPAVIADLYEDPLTSQAVQDFEQDMAAVLG</sequence>
<dbReference type="Pfam" id="PF00923">
    <property type="entry name" value="TAL_FSA"/>
    <property type="match status" value="1"/>
</dbReference>
<name>A0ABW4RXR6_9ACTN</name>
<evidence type="ECO:0000256" key="1">
    <source>
        <dbReference type="ARBA" id="ARBA00023270"/>
    </source>
</evidence>
<dbReference type="PANTHER" id="PTHR10683">
    <property type="entry name" value="TRANSALDOLASE"/>
    <property type="match status" value="1"/>
</dbReference>
<keyword evidence="3" id="KW-1185">Reference proteome</keyword>
<dbReference type="EMBL" id="JBHUFZ010000028">
    <property type="protein sequence ID" value="MFD1891097.1"/>
    <property type="molecule type" value="Genomic_DNA"/>
</dbReference>
<reference evidence="3" key="1">
    <citation type="journal article" date="2019" name="Int. J. Syst. Evol. Microbiol.">
        <title>The Global Catalogue of Microorganisms (GCM) 10K type strain sequencing project: providing services to taxonomists for standard genome sequencing and annotation.</title>
        <authorList>
            <consortium name="The Broad Institute Genomics Platform"/>
            <consortium name="The Broad Institute Genome Sequencing Center for Infectious Disease"/>
            <person name="Wu L."/>
            <person name="Ma J."/>
        </authorList>
    </citation>
    <scope>NUCLEOTIDE SEQUENCE [LARGE SCALE GENOMIC DNA]</scope>
    <source>
        <strain evidence="3">CAIM 431</strain>
    </source>
</reference>
<comment type="caution">
    <text evidence="2">The sequence shown here is derived from an EMBL/GenBank/DDBJ whole genome shotgun (WGS) entry which is preliminary data.</text>
</comment>
<dbReference type="InterPro" id="IPR018225">
    <property type="entry name" value="Transaldolase_AS"/>
</dbReference>
<evidence type="ECO:0000313" key="2">
    <source>
        <dbReference type="EMBL" id="MFD1891097.1"/>
    </source>
</evidence>
<dbReference type="Proteomes" id="UP001597326">
    <property type="component" value="Unassembled WGS sequence"/>
</dbReference>
<evidence type="ECO:0000313" key="3">
    <source>
        <dbReference type="Proteomes" id="UP001597326"/>
    </source>
</evidence>
<dbReference type="Gene3D" id="3.20.20.70">
    <property type="entry name" value="Aldolase class I"/>
    <property type="match status" value="1"/>
</dbReference>
<gene>
    <name evidence="2" type="ORF">ACFSCS_13030</name>
</gene>
<keyword evidence="1" id="KW-0704">Schiff base</keyword>
<dbReference type="RefSeq" id="WP_343874166.1">
    <property type="nucleotide sequence ID" value="NZ_BAAAIX010000026.1"/>
</dbReference>
<dbReference type="InterPro" id="IPR001585">
    <property type="entry name" value="TAL/FSA"/>
</dbReference>
<protein>
    <submittedName>
        <fullName evidence="2">Transaldolase family protein</fullName>
    </submittedName>
</protein>
<dbReference type="PANTHER" id="PTHR10683:SF40">
    <property type="entry name" value="FRUCTOSE-6-PHOSPHATE ALDOLASE 1-RELATED"/>
    <property type="match status" value="1"/>
</dbReference>
<organism evidence="2 3">
    <name type="scientific">Luteococcus peritonei</name>
    <dbReference type="NCBI Taxonomy" id="88874"/>
    <lineage>
        <taxon>Bacteria</taxon>
        <taxon>Bacillati</taxon>
        <taxon>Actinomycetota</taxon>
        <taxon>Actinomycetes</taxon>
        <taxon>Propionibacteriales</taxon>
        <taxon>Propionibacteriaceae</taxon>
        <taxon>Luteococcus</taxon>
    </lineage>
</organism>
<accession>A0ABW4RXR6</accession>
<dbReference type="PROSITE" id="PS01054">
    <property type="entry name" value="TRANSALDOLASE_1"/>
    <property type="match status" value="1"/>
</dbReference>